<dbReference type="AlphaFoldDB" id="A0AAW0WTH1"/>
<keyword evidence="5" id="KW-1185">Reference proteome</keyword>
<feature type="region of interest" description="Disordered" evidence="2">
    <location>
        <begin position="16"/>
        <end position="53"/>
    </location>
</feature>
<dbReference type="Gene3D" id="3.30.160.20">
    <property type="match status" value="2"/>
</dbReference>
<sequence length="384" mass="41871">AGRAVWSRALLVTMRGRGRGRSNWRSSAPSEPPPEVEPFPAPPVNDQPSRDMDFYQQNVEAKMEVGNEVDSDDIMQEGEQQPENRKRPWEKLGGVKIKRKKVPGAKNLKIRKYVRPKNAVMCLNELRPGVTYTTEQEGGVGQPFCISVEVSNGVDAQKYRGFGSSKQLAKQAAAEAALISFVKPPITSVSPESQAEDKTPWATLASFAIYKLFNDWREGRVGMCPPPPQPYATAVPPGYQAFLNQSVGTNAVKEESPQAAAFAEAICAHLGGRGLGGPLLDAKPDTNLSFQSTEPVKVPNVPKQIPENAGAMHPVMVLHQMKPGLQYNITRMMRDSKPYFSVSADIDGKEFTGEGPNVKKAKFSLATEAILGLYGVESTFETPA</sequence>
<dbReference type="InterPro" id="IPR014720">
    <property type="entry name" value="dsRBD_dom"/>
</dbReference>
<accession>A0AAW0WTH1</accession>
<feature type="compositionally biased region" description="Acidic residues" evidence="2">
    <location>
        <begin position="67"/>
        <end position="76"/>
    </location>
</feature>
<organism evidence="4 5">
    <name type="scientific">Cherax quadricarinatus</name>
    <name type="common">Australian red claw crayfish</name>
    <dbReference type="NCBI Taxonomy" id="27406"/>
    <lineage>
        <taxon>Eukaryota</taxon>
        <taxon>Metazoa</taxon>
        <taxon>Ecdysozoa</taxon>
        <taxon>Arthropoda</taxon>
        <taxon>Crustacea</taxon>
        <taxon>Multicrustacea</taxon>
        <taxon>Malacostraca</taxon>
        <taxon>Eumalacostraca</taxon>
        <taxon>Eucarida</taxon>
        <taxon>Decapoda</taxon>
        <taxon>Pleocyemata</taxon>
        <taxon>Astacidea</taxon>
        <taxon>Parastacoidea</taxon>
        <taxon>Parastacidae</taxon>
        <taxon>Cherax</taxon>
    </lineage>
</organism>
<protein>
    <recommendedName>
        <fullName evidence="3">DRBM domain-containing protein</fullName>
    </recommendedName>
</protein>
<feature type="domain" description="DRBM" evidence="3">
    <location>
        <begin position="115"/>
        <end position="183"/>
    </location>
</feature>
<evidence type="ECO:0000256" key="2">
    <source>
        <dbReference type="SAM" id="MobiDB-lite"/>
    </source>
</evidence>
<dbReference type="SUPFAM" id="SSF54768">
    <property type="entry name" value="dsRNA-binding domain-like"/>
    <property type="match status" value="2"/>
</dbReference>
<dbReference type="Pfam" id="PF00035">
    <property type="entry name" value="dsrm"/>
    <property type="match status" value="1"/>
</dbReference>
<dbReference type="GO" id="GO:0003723">
    <property type="term" value="F:RNA binding"/>
    <property type="evidence" value="ECO:0007669"/>
    <property type="project" value="UniProtKB-UniRule"/>
</dbReference>
<evidence type="ECO:0000313" key="4">
    <source>
        <dbReference type="EMBL" id="KAK8735568.1"/>
    </source>
</evidence>
<dbReference type="PROSITE" id="PS50137">
    <property type="entry name" value="DS_RBD"/>
    <property type="match status" value="1"/>
</dbReference>
<proteinExistence type="predicted"/>
<feature type="compositionally biased region" description="Pro residues" evidence="2">
    <location>
        <begin position="30"/>
        <end position="45"/>
    </location>
</feature>
<evidence type="ECO:0000259" key="3">
    <source>
        <dbReference type="PROSITE" id="PS50137"/>
    </source>
</evidence>
<dbReference type="Proteomes" id="UP001445076">
    <property type="component" value="Unassembled WGS sequence"/>
</dbReference>
<keyword evidence="1" id="KW-0694">RNA-binding</keyword>
<feature type="region of interest" description="Disordered" evidence="2">
    <location>
        <begin position="66"/>
        <end position="86"/>
    </location>
</feature>
<feature type="non-terminal residue" evidence="4">
    <location>
        <position position="1"/>
    </location>
</feature>
<dbReference type="EMBL" id="JARKIK010000047">
    <property type="protein sequence ID" value="KAK8735568.1"/>
    <property type="molecule type" value="Genomic_DNA"/>
</dbReference>
<dbReference type="SMART" id="SM00358">
    <property type="entry name" value="DSRM"/>
    <property type="match status" value="2"/>
</dbReference>
<name>A0AAW0WTH1_CHEQU</name>
<comment type="caution">
    <text evidence="4">The sequence shown here is derived from an EMBL/GenBank/DDBJ whole genome shotgun (WGS) entry which is preliminary data.</text>
</comment>
<reference evidence="4 5" key="1">
    <citation type="journal article" date="2024" name="BMC Genomics">
        <title>Genome assembly of redclaw crayfish (Cherax quadricarinatus) provides insights into its immune adaptation and hypoxia tolerance.</title>
        <authorList>
            <person name="Liu Z."/>
            <person name="Zheng J."/>
            <person name="Li H."/>
            <person name="Fang K."/>
            <person name="Wang S."/>
            <person name="He J."/>
            <person name="Zhou D."/>
            <person name="Weng S."/>
            <person name="Chi M."/>
            <person name="Gu Z."/>
            <person name="He J."/>
            <person name="Li F."/>
            <person name="Wang M."/>
        </authorList>
    </citation>
    <scope>NUCLEOTIDE SEQUENCE [LARGE SCALE GENOMIC DNA]</scope>
    <source>
        <strain evidence="4">ZL_2023a</strain>
    </source>
</reference>
<evidence type="ECO:0000313" key="5">
    <source>
        <dbReference type="Proteomes" id="UP001445076"/>
    </source>
</evidence>
<evidence type="ECO:0000256" key="1">
    <source>
        <dbReference type="PROSITE-ProRule" id="PRU00266"/>
    </source>
</evidence>
<gene>
    <name evidence="4" type="ORF">OTU49_005443</name>
</gene>